<keyword evidence="5 13" id="KW-0846">Cobalamin</keyword>
<proteinExistence type="inferred from homology"/>
<dbReference type="PRINTS" id="PR01183">
    <property type="entry name" value="RIBORDTASEM1"/>
</dbReference>
<name>A0A1G2KPY7_9BACT</name>
<comment type="catalytic activity">
    <reaction evidence="12 13">
        <text>a 2'-deoxyribonucleoside 5'-diphosphate + [thioredoxin]-disulfide + H2O = a ribonucleoside 5'-diphosphate + [thioredoxin]-dithiol</text>
        <dbReference type="Rhea" id="RHEA:23252"/>
        <dbReference type="Rhea" id="RHEA-COMP:10698"/>
        <dbReference type="Rhea" id="RHEA-COMP:10700"/>
        <dbReference type="ChEBI" id="CHEBI:15377"/>
        <dbReference type="ChEBI" id="CHEBI:29950"/>
        <dbReference type="ChEBI" id="CHEBI:50058"/>
        <dbReference type="ChEBI" id="CHEBI:57930"/>
        <dbReference type="ChEBI" id="CHEBI:73316"/>
        <dbReference type="EC" id="1.17.4.1"/>
    </reaction>
</comment>
<sequence>MPQIRELVQDKKSPKASLWNLERVFSHEGTHPYDEVKWTGRTVKMKNALGGDVDLANLEFPDFWSQNAVQIAVTKYFRGRINDPQREYSLKQMIDRVVKTITAWGREFGHLSTERQAAIFADELTHILLHQKAAFNSPVWFNVGVREHPQCSACFILEVKDDMESILQWIRNEGMIFKFGSGAGVNVSTLRSARESLSGGGKSSGPLAFMRGADAVASMIKSGGTTRRAAKMVIMNVDHPDIIDFIKCKAEEEHKIRALMSAGYNMADLNNEAWNSIQYQNANNSVRVTDEFMRAVENDAEWHTRFVKTGEIADTYKARDLMQTVAEAAWASGDPGIQFDTIINEWNTAANTGRINGSNPCSEYMHLDNSACNLASINLLKFLRADNTFAVEEFLHTVRIIITAQEILIDGSSYPTPEIAKNSHDFRQLGIGYANLGAMLMSLGLPYDSEASVAWTGALTAMLTGESYRQSAVIASMIGPFSGYEVNKQPMLRVLEKHRAKVAEIKKERISDPAVFVAAKKSWEEAVELARTHGVRNSQASVIAPTGTIALMMDCDSTGIEPVFAHVAMKQLVGGGYMKIANQAIPRALATLGYSESETSDILAWIEDRGTIESAPHVKDSDLTVFDCAIAPTNGKRSIPWQGHVRVVAAAQPFISGAISKTFNMPYETTPQEIMDSYIMAWRAGIKAFAVYRDGSKSAQPLVTSSGKGRPLQQKLAIQPVKRRLPPTRSSETHKFSIAGHEGYLTHSVYEDGTLAEIFIRLSKNGSTLAGLLDAFAISTSMALQYGVPLKALADKYIYGRYEPAGVTENPDIPVVYSITDYIFRYLAFRFLTKDDLLDLGIASYAHDSVPMVAERSTVPSASPVVSSANQVNPEPRMVFANTVCRNCGGMMIQTGSCMTCLQCAATSGGCS</sequence>
<evidence type="ECO:0000256" key="11">
    <source>
        <dbReference type="ARBA" id="ARBA00025437"/>
    </source>
</evidence>
<dbReference type="EC" id="1.17.4.1" evidence="3 13"/>
<dbReference type="GO" id="GO:0031419">
    <property type="term" value="F:cobalamin binding"/>
    <property type="evidence" value="ECO:0007669"/>
    <property type="project" value="UniProtKB-KW"/>
</dbReference>
<evidence type="ECO:0000256" key="1">
    <source>
        <dbReference type="ARBA" id="ARBA00001922"/>
    </source>
</evidence>
<keyword evidence="8 13" id="KW-0560">Oxidoreductase</keyword>
<dbReference type="AlphaFoldDB" id="A0A1G2KPY7"/>
<comment type="function">
    <text evidence="11 13">Catalyzes the reduction of ribonucleotides to deoxyribonucleotides. May function to provide a pool of deoxyribonucleotide precursors for DNA repair during oxygen limitation and/or for immediate growth after restoration of oxygen.</text>
</comment>
<dbReference type="PANTHER" id="PTHR43371:SF1">
    <property type="entry name" value="RIBONUCLEOSIDE-DIPHOSPHATE REDUCTASE"/>
    <property type="match status" value="1"/>
</dbReference>
<accession>A0A1G2KPY7</accession>
<feature type="domain" description="Ribonucleotide reductase class II vitamin B12-dependent N-terminal" evidence="15">
    <location>
        <begin position="45"/>
        <end position="131"/>
    </location>
</feature>
<evidence type="ECO:0000259" key="15">
    <source>
        <dbReference type="Pfam" id="PF08471"/>
    </source>
</evidence>
<comment type="caution">
    <text evidence="17">The sequence shown here is derived from an EMBL/GenBank/DDBJ whole genome shotgun (WGS) entry which is preliminary data.</text>
</comment>
<dbReference type="SUPFAM" id="SSF51998">
    <property type="entry name" value="PFL-like glycyl radical enzymes"/>
    <property type="match status" value="1"/>
</dbReference>
<feature type="domain" description="Ribonucleotide reductase large subunit C-terminal" evidence="14">
    <location>
        <begin position="152"/>
        <end position="692"/>
    </location>
</feature>
<dbReference type="Pfam" id="PF08471">
    <property type="entry name" value="Ribonuc_red_2_N"/>
    <property type="match status" value="1"/>
</dbReference>
<evidence type="ECO:0000256" key="13">
    <source>
        <dbReference type="RuleBase" id="RU364064"/>
    </source>
</evidence>
<feature type="domain" description="TSCPD" evidence="16">
    <location>
        <begin position="726"/>
        <end position="828"/>
    </location>
</feature>
<keyword evidence="7 13" id="KW-0547">Nucleotide-binding</keyword>
<keyword evidence="9" id="KW-1015">Disulfide bond</keyword>
<evidence type="ECO:0000256" key="10">
    <source>
        <dbReference type="ARBA" id="ARBA00023285"/>
    </source>
</evidence>
<comment type="cofactor">
    <cofactor evidence="1 13">
        <name>adenosylcob(III)alamin</name>
        <dbReference type="ChEBI" id="CHEBI:18408"/>
    </cofactor>
</comment>
<comment type="similarity">
    <text evidence="2 13">Belongs to the ribonucleoside diphosphate reductase class-2 family.</text>
</comment>
<evidence type="ECO:0000256" key="7">
    <source>
        <dbReference type="ARBA" id="ARBA00022741"/>
    </source>
</evidence>
<reference evidence="17 18" key="1">
    <citation type="journal article" date="2016" name="Nat. Commun.">
        <title>Thousands of microbial genomes shed light on interconnected biogeochemical processes in an aquifer system.</title>
        <authorList>
            <person name="Anantharaman K."/>
            <person name="Brown C.T."/>
            <person name="Hug L.A."/>
            <person name="Sharon I."/>
            <person name="Castelle C.J."/>
            <person name="Probst A.J."/>
            <person name="Thomas B.C."/>
            <person name="Singh A."/>
            <person name="Wilkins M.J."/>
            <person name="Karaoz U."/>
            <person name="Brodie E.L."/>
            <person name="Williams K.H."/>
            <person name="Hubbard S.S."/>
            <person name="Banfield J.F."/>
        </authorList>
    </citation>
    <scope>NUCLEOTIDE SEQUENCE [LARGE SCALE GENOMIC DNA]</scope>
</reference>
<dbReference type="InterPro" id="IPR000788">
    <property type="entry name" value="RNR_lg_C"/>
</dbReference>
<dbReference type="GO" id="GO:0000166">
    <property type="term" value="F:nucleotide binding"/>
    <property type="evidence" value="ECO:0007669"/>
    <property type="project" value="UniProtKB-KW"/>
</dbReference>
<evidence type="ECO:0000259" key="16">
    <source>
        <dbReference type="Pfam" id="PF12637"/>
    </source>
</evidence>
<evidence type="ECO:0000256" key="4">
    <source>
        <dbReference type="ARBA" id="ARBA00014409"/>
    </source>
</evidence>
<evidence type="ECO:0000256" key="8">
    <source>
        <dbReference type="ARBA" id="ARBA00023002"/>
    </source>
</evidence>
<dbReference type="PANTHER" id="PTHR43371">
    <property type="entry name" value="VITAMIN B12-DEPENDENT RIBONUCLEOTIDE REDUCTASE"/>
    <property type="match status" value="1"/>
</dbReference>
<dbReference type="EMBL" id="MHQK01000027">
    <property type="protein sequence ID" value="OHA01466.1"/>
    <property type="molecule type" value="Genomic_DNA"/>
</dbReference>
<organism evidence="17 18">
    <name type="scientific">Candidatus Sungbacteria bacterium RIFCSPHIGHO2_02_FULL_49_20</name>
    <dbReference type="NCBI Taxonomy" id="1802272"/>
    <lineage>
        <taxon>Bacteria</taxon>
        <taxon>Candidatus Sungiibacteriota</taxon>
    </lineage>
</organism>
<dbReference type="InterPro" id="IPR013344">
    <property type="entry name" value="RNR_NrdJ/NrdZ"/>
</dbReference>
<dbReference type="Proteomes" id="UP000178710">
    <property type="component" value="Unassembled WGS sequence"/>
</dbReference>
<dbReference type="InterPro" id="IPR024434">
    <property type="entry name" value="TSCPD_dom"/>
</dbReference>
<dbReference type="InterPro" id="IPR013678">
    <property type="entry name" value="RNR_2_N"/>
</dbReference>
<evidence type="ECO:0000256" key="12">
    <source>
        <dbReference type="ARBA" id="ARBA00047754"/>
    </source>
</evidence>
<keyword evidence="10 13" id="KW-0170">Cobalt</keyword>
<dbReference type="NCBIfam" id="TIGR02504">
    <property type="entry name" value="NrdJ_Z"/>
    <property type="match status" value="1"/>
</dbReference>
<dbReference type="CDD" id="cd02888">
    <property type="entry name" value="RNR_II_dimer"/>
    <property type="match status" value="1"/>
</dbReference>
<protein>
    <recommendedName>
        <fullName evidence="4 13">Vitamin B12-dependent ribonucleotide reductase</fullName>
        <ecNumber evidence="3 13">1.17.4.1</ecNumber>
    </recommendedName>
</protein>
<evidence type="ECO:0000256" key="2">
    <source>
        <dbReference type="ARBA" id="ARBA00007405"/>
    </source>
</evidence>
<dbReference type="Pfam" id="PF02867">
    <property type="entry name" value="Ribonuc_red_lgC"/>
    <property type="match status" value="1"/>
</dbReference>
<evidence type="ECO:0000313" key="17">
    <source>
        <dbReference type="EMBL" id="OHA01466.1"/>
    </source>
</evidence>
<keyword evidence="6 13" id="KW-0237">DNA synthesis</keyword>
<evidence type="ECO:0000259" key="14">
    <source>
        <dbReference type="Pfam" id="PF02867"/>
    </source>
</evidence>
<evidence type="ECO:0000256" key="9">
    <source>
        <dbReference type="ARBA" id="ARBA00023157"/>
    </source>
</evidence>
<evidence type="ECO:0000313" key="18">
    <source>
        <dbReference type="Proteomes" id="UP000178710"/>
    </source>
</evidence>
<dbReference type="NCBIfam" id="NF005122">
    <property type="entry name" value="PRK06556.1"/>
    <property type="match status" value="1"/>
</dbReference>
<dbReference type="InterPro" id="IPR050862">
    <property type="entry name" value="RdRp_reductase_class-2"/>
</dbReference>
<dbReference type="GO" id="GO:0004748">
    <property type="term" value="F:ribonucleoside-diphosphate reductase activity, thioredoxin disulfide as acceptor"/>
    <property type="evidence" value="ECO:0007669"/>
    <property type="project" value="UniProtKB-EC"/>
</dbReference>
<evidence type="ECO:0000256" key="3">
    <source>
        <dbReference type="ARBA" id="ARBA00012274"/>
    </source>
</evidence>
<gene>
    <name evidence="17" type="ORF">A3C12_02945</name>
</gene>
<dbReference type="GO" id="GO:0071897">
    <property type="term" value="P:DNA biosynthetic process"/>
    <property type="evidence" value="ECO:0007669"/>
    <property type="project" value="UniProtKB-KW"/>
</dbReference>
<dbReference type="GO" id="GO:0050897">
    <property type="term" value="F:cobalt ion binding"/>
    <property type="evidence" value="ECO:0007669"/>
    <property type="project" value="InterPro"/>
</dbReference>
<dbReference type="Pfam" id="PF12637">
    <property type="entry name" value="TSCPD"/>
    <property type="match status" value="1"/>
</dbReference>
<evidence type="ECO:0000256" key="5">
    <source>
        <dbReference type="ARBA" id="ARBA00022628"/>
    </source>
</evidence>
<evidence type="ECO:0000256" key="6">
    <source>
        <dbReference type="ARBA" id="ARBA00022634"/>
    </source>
</evidence>
<dbReference type="Gene3D" id="3.20.70.20">
    <property type="match status" value="1"/>
</dbReference>